<evidence type="ECO:0000313" key="3">
    <source>
        <dbReference type="EMBL" id="ABO09493.1"/>
    </source>
</evidence>
<dbReference type="AlphaFoldDB" id="A3MXX6"/>
<proteinExistence type="predicted"/>
<name>A3MXX6_PYRCJ</name>
<dbReference type="EMBL" id="CP000561">
    <property type="protein sequence ID" value="ABO09493.1"/>
    <property type="molecule type" value="Genomic_DNA"/>
</dbReference>
<dbReference type="Pfam" id="PF09843">
    <property type="entry name" value="DUF2070"/>
    <property type="match status" value="1"/>
</dbReference>
<feature type="transmembrane region" description="Helical" evidence="1">
    <location>
        <begin position="93"/>
        <end position="113"/>
    </location>
</feature>
<feature type="transmembrane region" description="Helical" evidence="1">
    <location>
        <begin position="515"/>
        <end position="534"/>
    </location>
</feature>
<dbReference type="OrthoDB" id="8914at2157"/>
<dbReference type="STRING" id="410359.Pcal_2078"/>
<feature type="transmembrane region" description="Helical" evidence="1">
    <location>
        <begin position="125"/>
        <end position="149"/>
    </location>
</feature>
<evidence type="ECO:0000313" key="4">
    <source>
        <dbReference type="Proteomes" id="UP000001431"/>
    </source>
</evidence>
<protein>
    <recommendedName>
        <fullName evidence="2">DUF2070 domain-containing protein</fullName>
    </recommendedName>
</protein>
<dbReference type="GeneID" id="4909278"/>
<evidence type="ECO:0000259" key="2">
    <source>
        <dbReference type="Pfam" id="PF09843"/>
    </source>
</evidence>
<accession>A3MXX6</accession>
<organism evidence="3 4">
    <name type="scientific">Pyrobaculum calidifontis (strain DSM 21063 / JCM 11548 / VA1)</name>
    <dbReference type="NCBI Taxonomy" id="410359"/>
    <lineage>
        <taxon>Archaea</taxon>
        <taxon>Thermoproteota</taxon>
        <taxon>Thermoprotei</taxon>
        <taxon>Thermoproteales</taxon>
        <taxon>Thermoproteaceae</taxon>
        <taxon>Pyrobaculum</taxon>
    </lineage>
</organism>
<sequence>MRTFERAYSILFGKSAKNIAVVATLLLALLATIESLSHPLALLYYAVFTLAMFAVVFVAERDVINPRRAYYVSAVSATATALFDVLFKKPPLAFALIGASIVAVVLQSLKCKSPAFLAPLFTTSVLYYALGFAALAVATLLYAAVIYGIKPVINRITGGLDAMCMFSSFIYAVFAEDDVIEDAFRELGTVERVPLHLYVIGKRHVVVVSDFHPGPFRHIGGGMLVDILNREVEKLGFTFTFLHGVGSHERDPVSQHAVSKIVNAVKDALYYMQDGAPASGVAPTKVVIGDVKLVGFSLGTLPHLAVVSRVNSATDDIPLWVARRVEGGMYVLVDAQNRFDGVVRWREADVENLAEAIKALHEAPHCGAFEIGVGKASAEHIDPLGLEIGPAGVSAIAVTCDGRRGLLIVFDGNNLDRKLYDELVKRYGSRYDVVEIATTDTHRSTGVGFGKGYRVVGERLSHQRILEVVDRAVKAAEASLGPHRVSYRRLEVEAEVLGELGFQRIQRAVRVYKRVGALIVSVIFVLPLVVISLLA</sequence>
<keyword evidence="1" id="KW-0472">Membrane</keyword>
<feature type="domain" description="DUF2070" evidence="2">
    <location>
        <begin position="4"/>
        <end position="530"/>
    </location>
</feature>
<dbReference type="eggNOG" id="arCOG04351">
    <property type="taxonomic scope" value="Archaea"/>
</dbReference>
<dbReference type="HOGENOM" id="CLU_507747_0_0_2"/>
<dbReference type="RefSeq" id="WP_011850751.1">
    <property type="nucleotide sequence ID" value="NC_009073.1"/>
</dbReference>
<dbReference type="InterPro" id="IPR019204">
    <property type="entry name" value="DUF2070_membrane"/>
</dbReference>
<dbReference type="KEGG" id="pcl:Pcal_2078"/>
<keyword evidence="4" id="KW-1185">Reference proteome</keyword>
<reference evidence="3" key="1">
    <citation type="submission" date="2007-02" db="EMBL/GenBank/DDBJ databases">
        <title>Complete sequence of Pyrobaculum calidifontis JCM 11548.</title>
        <authorList>
            <consortium name="US DOE Joint Genome Institute"/>
            <person name="Copeland A."/>
            <person name="Lucas S."/>
            <person name="Lapidus A."/>
            <person name="Barry K."/>
            <person name="Glavina del Rio T."/>
            <person name="Dalin E."/>
            <person name="Tice H."/>
            <person name="Pitluck S."/>
            <person name="Chain P."/>
            <person name="Malfatti S."/>
            <person name="Shin M."/>
            <person name="Vergez L."/>
            <person name="Schmutz J."/>
            <person name="Larimer F."/>
            <person name="Land M."/>
            <person name="Hauser L."/>
            <person name="Kyrpides N."/>
            <person name="Mikhailova N."/>
            <person name="Cozen A.E."/>
            <person name="Fitz-Gibbon S.T."/>
            <person name="House C.H."/>
            <person name="Saltikov C."/>
            <person name="Lowe T.M."/>
            <person name="Richardson P."/>
        </authorList>
    </citation>
    <scope>NUCLEOTIDE SEQUENCE [LARGE SCALE GENOMIC DNA]</scope>
    <source>
        <strain evidence="3">JCM 11548</strain>
    </source>
</reference>
<feature type="transmembrane region" description="Helical" evidence="1">
    <location>
        <begin position="41"/>
        <end position="58"/>
    </location>
</feature>
<gene>
    <name evidence="3" type="ordered locus">Pcal_2078</name>
</gene>
<keyword evidence="1" id="KW-0812">Transmembrane</keyword>
<evidence type="ECO:0000256" key="1">
    <source>
        <dbReference type="SAM" id="Phobius"/>
    </source>
</evidence>
<dbReference type="Proteomes" id="UP000001431">
    <property type="component" value="Chromosome"/>
</dbReference>
<keyword evidence="1" id="KW-1133">Transmembrane helix</keyword>